<dbReference type="Pfam" id="PF25037">
    <property type="entry name" value="VPS13_C"/>
    <property type="match status" value="1"/>
</dbReference>
<dbReference type="PANTHER" id="PTHR16166">
    <property type="entry name" value="VACUOLAR PROTEIN SORTING-ASSOCIATED PROTEIN VPS13"/>
    <property type="match status" value="1"/>
</dbReference>
<dbReference type="Pfam" id="PF25033">
    <property type="entry name" value="VPS13_M"/>
    <property type="match status" value="1"/>
</dbReference>
<dbReference type="InterPro" id="IPR056748">
    <property type="entry name" value="VPS13-like_C"/>
</dbReference>
<evidence type="ECO:0000256" key="3">
    <source>
        <dbReference type="ARBA" id="ARBA00023055"/>
    </source>
</evidence>
<dbReference type="InterPro" id="IPR026847">
    <property type="entry name" value="VPS13"/>
</dbReference>
<dbReference type="GO" id="GO:0006623">
    <property type="term" value="P:protein targeting to vacuole"/>
    <property type="evidence" value="ECO:0007669"/>
    <property type="project" value="TreeGrafter"/>
</dbReference>
<evidence type="ECO:0000259" key="6">
    <source>
        <dbReference type="Pfam" id="PF12624"/>
    </source>
</evidence>
<dbReference type="GO" id="GO:0006869">
    <property type="term" value="P:lipid transport"/>
    <property type="evidence" value="ECO:0007669"/>
    <property type="project" value="UniProtKB-KW"/>
</dbReference>
<dbReference type="EMBL" id="CAJNOR010002112">
    <property type="protein sequence ID" value="CAF1249428.1"/>
    <property type="molecule type" value="Genomic_DNA"/>
</dbReference>
<keyword evidence="3" id="KW-0445">Lipid transport</keyword>
<evidence type="ECO:0000256" key="5">
    <source>
        <dbReference type="SAM" id="MobiDB-lite"/>
    </source>
</evidence>
<comment type="similarity">
    <text evidence="1">Belongs to the VPS13 family.</text>
</comment>
<evidence type="ECO:0008006" key="12">
    <source>
        <dbReference type="Google" id="ProtNLM"/>
    </source>
</evidence>
<keyword evidence="2" id="KW-0813">Transport</keyword>
<comment type="caution">
    <text evidence="10">The sequence shown here is derived from an EMBL/GenBank/DDBJ whole genome shotgun (WGS) entry which is preliminary data.</text>
</comment>
<evidence type="ECO:0000313" key="11">
    <source>
        <dbReference type="Proteomes" id="UP000663828"/>
    </source>
</evidence>
<feature type="region of interest" description="Disordered" evidence="5">
    <location>
        <begin position="1541"/>
        <end position="1586"/>
    </location>
</feature>
<keyword evidence="11" id="KW-1185">Reference proteome</keyword>
<proteinExistence type="inferred from homology"/>
<evidence type="ECO:0000259" key="8">
    <source>
        <dbReference type="Pfam" id="PF25036"/>
    </source>
</evidence>
<dbReference type="Pfam" id="PF12624">
    <property type="entry name" value="VPS13_N"/>
    <property type="match status" value="1"/>
</dbReference>
<reference evidence="10" key="1">
    <citation type="submission" date="2021-02" db="EMBL/GenBank/DDBJ databases">
        <authorList>
            <person name="Nowell W R."/>
        </authorList>
    </citation>
    <scope>NUCLEOTIDE SEQUENCE</scope>
</reference>
<keyword evidence="4" id="KW-0175">Coiled coil</keyword>
<dbReference type="PANTHER" id="PTHR16166:SF93">
    <property type="entry name" value="INTERMEMBRANE LIPID TRANSFER PROTEIN VPS13"/>
    <property type="match status" value="1"/>
</dbReference>
<dbReference type="InterPro" id="IPR056747">
    <property type="entry name" value="VPS13-like_M"/>
</dbReference>
<evidence type="ECO:0000259" key="7">
    <source>
        <dbReference type="Pfam" id="PF25033"/>
    </source>
</evidence>
<feature type="domain" description="Chorein N-terminal" evidence="6">
    <location>
        <begin position="2"/>
        <end position="866"/>
    </location>
</feature>
<gene>
    <name evidence="10" type="ORF">XAT740_LOCUS26176</name>
</gene>
<evidence type="ECO:0000256" key="4">
    <source>
        <dbReference type="SAM" id="Coils"/>
    </source>
</evidence>
<feature type="domain" description="VPS13-like middle region" evidence="7">
    <location>
        <begin position="1102"/>
        <end position="1935"/>
    </location>
</feature>
<protein>
    <recommendedName>
        <fullName evidence="12">Vacuolar protein sorting-associated protein 13</fullName>
    </recommendedName>
</protein>
<dbReference type="InterPro" id="IPR026854">
    <property type="entry name" value="VPS13_N"/>
</dbReference>
<name>A0A814ZWL8_ADIRI</name>
<dbReference type="InterPro" id="IPR009543">
    <property type="entry name" value="VPS13_VAB"/>
</dbReference>
<dbReference type="GO" id="GO:0045053">
    <property type="term" value="P:protein retention in Golgi apparatus"/>
    <property type="evidence" value="ECO:0007669"/>
    <property type="project" value="TreeGrafter"/>
</dbReference>
<feature type="region of interest" description="Disordered" evidence="5">
    <location>
        <begin position="848"/>
        <end position="870"/>
    </location>
</feature>
<evidence type="ECO:0000256" key="1">
    <source>
        <dbReference type="ARBA" id="ARBA00006545"/>
    </source>
</evidence>
<feature type="domain" description="Vacuolar protein sorting-associated protein 13 VPS13 adaptor binding" evidence="8">
    <location>
        <begin position="2030"/>
        <end position="2554"/>
    </location>
</feature>
<feature type="compositionally biased region" description="Polar residues" evidence="5">
    <location>
        <begin position="1541"/>
        <end position="1550"/>
    </location>
</feature>
<evidence type="ECO:0000259" key="9">
    <source>
        <dbReference type="Pfam" id="PF25037"/>
    </source>
</evidence>
<evidence type="ECO:0000256" key="2">
    <source>
        <dbReference type="ARBA" id="ARBA00022448"/>
    </source>
</evidence>
<dbReference type="Proteomes" id="UP000663828">
    <property type="component" value="Unassembled WGS sequence"/>
</dbReference>
<organism evidence="10 11">
    <name type="scientific">Adineta ricciae</name>
    <name type="common">Rotifer</name>
    <dbReference type="NCBI Taxonomy" id="249248"/>
    <lineage>
        <taxon>Eukaryota</taxon>
        <taxon>Metazoa</taxon>
        <taxon>Spiralia</taxon>
        <taxon>Gnathifera</taxon>
        <taxon>Rotifera</taxon>
        <taxon>Eurotatoria</taxon>
        <taxon>Bdelloidea</taxon>
        <taxon>Adinetida</taxon>
        <taxon>Adinetidae</taxon>
        <taxon>Adineta</taxon>
    </lineage>
</organism>
<evidence type="ECO:0000313" key="10">
    <source>
        <dbReference type="EMBL" id="CAF1249428.1"/>
    </source>
</evidence>
<accession>A0A814ZWL8</accession>
<feature type="coiled-coil region" evidence="4">
    <location>
        <begin position="1349"/>
        <end position="1385"/>
    </location>
</feature>
<feature type="domain" description="Intermembrane lipid transfer protein VPS13-like C-terminal" evidence="9">
    <location>
        <begin position="3154"/>
        <end position="3264"/>
    </location>
</feature>
<dbReference type="Pfam" id="PF25036">
    <property type="entry name" value="VPS13_VAB"/>
    <property type="match status" value="1"/>
</dbReference>
<sequence>MVFENIVGYLLDKYLGDYIENLDTKKLKVDLWSGKVELNNLYLKPNALADLNLPVTISIGYLERLVLEVPWKSIYTSSTKATVDGLFLLVVPKTEVEYDAKRDEKEQHEAKMKEVHLVEQLRKDKEAEKNSDASATNNDTYMERIQLQIIRNLELSIQNIHIVYEDRSTKPSHPFAVGITLDYIKLHTTTPDWQQAILKEDTPLIHKLGQLNAFSIYWNTDAQSRSTLSRTDIIKNLRERIATNNRQVPSDMSYILRPLNVTARVILAMKPRQENFQKPMFDIKVDLDEISLNINRNQYLDVLDLLEFQDYLTIKSKYIKYRGRSSLEQKLSRKNWKFAYEAIVNEEVRPRFDCYKWENIKAHLDRCRAYRKLHIQELTGKLTNEDKQRIEELEKKLDVFNLTYIRRKAEIEARKKKEQEPKTWWGSVSNWWGGNTPKDDPSLSLEEVMTPEEKKKLDDAIGYEGEDKSTSTYPETFIDVDLAIRLKMLDVNVWSKMNENDTHFQIITRATIPDTGLAFRRRPATNAIAVFVDLGSFQVVGMATDGLQTTTSNENRPVLVQPVHRSSSSSEQKLLQVEFETNPLDKSGDYRVKVVAQSMEAKYNAPTINKLAECFEQDTQRNLQGVKQVAYSTYTDVKHRSYILMKHNVEKIKVLDIDIDLQSSYFLLPENGVFQEGGASICMDLGHLTLKRGAVSADSEDELAAIKKAENIDDAREKSYTQFKLKLEDIQLIYANRNESWEDARKNKNTPLHLIKPMSLELDVGKCFYNDDAVLPAWKVAGNIPSVDLHLSDTRLFQIIHHMQSIPFPESKTPIITELPYESETLPMQALMKNPEETLQAVEGMTPVKKTKEKVEAEEQQESPSAVEEKKQFEGQLTQLEAIFTLDKIDIHIDKATSDTNIDEPFLRITLESITANTKIKTFDMEFNASLEDLIVYHQQFIGKDNQKLRLLSAQIDKTNAGGDQKLVSLYFLHTSAENPLFSSPMYDGIENQARVHFSKLVVTLQLEALLSIFKFQDSLMKKLPVDVKDDATKPKVEDETKTNEKAEKVVKKNDAPATPSLTINADLEEFRIILATKQARLFDVQVQGIKAKVAQSSEKTLVNLILSDLRIFDPYKEARYRKIISQQGDEKELLRVDLSLFNHPEGVAKPLEFFDCDVKVQFAKATIVFLFKHIGALLGFLDSLNITKAALDIASTQADAAYEQVQKLQEQAFKVHLDITFNAPNIIVPTNSYSDEALFLDLGKLTLKTSFCDDPIKDLIEQQNIRLENILASRIKLDRDYNILGEAVLVECAELNTVVNRLLFPQKAKSLPGVSINVRWDLVHFRLAKDDYSCVMKVLMENFSENVRDEMQDNIQNENYRYIQEKQEKEEDALKNAVIKKQKELQGDEIVPTMKLHAQISKLALTLYLGESDLSTRRGARNDNLKLANVEIDILEAVFRQKSDGSYRATAQVKNFLLDDLRETNKPESVTRMMDRHFTVDPNAQMLVASFEFTPKSATQNMARRKLVAQLESLYICISLDYLMTLQDFFISGLPSGNVETKPQAITTTDRVDPDRISVGQDTKSSNAPAKPPTPATKPATPNADAEVETELQVLVKHPEVILLEDQHNANSNCLVLDLALQMRMNIVNEGSQLYGWLRDLTVYSSNFAELKSAANSPSKVKYRILQPAKVDIFMLTTNEEQKIDLRISDIMVSIAPAAVRTVIGVMSSLGTLQATTKEEVEKINSKSIFDPKPFKDANFWFTKDIEEKVEEVDVLETVRGTPSQQGVIKEEENKIKEREQTPVQKPLAQQLIFMLETLELKLEVGLGVVTKSVVAMCLTGLTANIQNWSSNMRLESTMNIEAALYNEHVLAWEPLIEPLTDESGKKFSPWGLNCSIVPALPFTEKSGSSLINEQQRKEGVQSSGAKQLIVVRADQLLNITITKTGLDLVQRLSALFNDVYNKRLPPSDDDDLPLLSVWNKTGQELSIDNLTGLLLTDPSTKSITLQPNESAPLTVHNPKQHHGRLSVIEEQSYRNPQEFAVKYRDAQKTVSINRTWKRVYDLGPSLIQGWPMQILCDAQVKNDRRCIILSSIVRIFNNTTLPLVLLNVDSVNTKHHTDVARIEVNQDYYVPIDLLYGSSKSSIFFSVDEGQEDKDFFSFDWINEYSTERKLKLKTGNEANFVIFKEISEAYSENIDTIDRPTFLLHIYPALHLTNLLPVDIQCSVNDAESIEMKPSQLQIITSGDKKSSLKFTIPSYDNIRWVSVPVDLTQEGRGDYNELPVIFHNADDSSAQRILRMVLRVDAYHESYRLSIYASFWILNRTSLKLEFQIENSRIWIDPLETPYLVCPEKFASEASKKGQIRVCANEQIESTTNWSEKFSLDVIKSTGMATCKVPNDRTYMICVDIVTSSFGLTKLVTLSPSMIITNKSSIGIEVVETVANKEQDTWKPIEPNQLIPFWPRNIKDGVMRVRYTDNNQVMSTPFVTKRKHRTLLRMDDEERPAINVVVNATDFDGVRVIFEDYKIGDAPILVVNCLNSEPVSFSQVGGPPIHTQVLPALSYVYYTWPDPLKERELHIACGSKSTKIELTPLCGSFGKEGQRIVNYAIFVDGVQTVLLFSDNVKVIEAASGIPSLAESMDQCIQIGIQDIGISIVNDITREEMLFISLNKSKTIWTETKKSRVKPLPDDVDKQLEALYQTHMQKREANPDDKELLVAKYSTEKYRVRNVIFHHILTYSDSSSKEILFDENIAFLISTKSRRKHAKRQALDGLWIEYAWSVSNSALHIRINRVQIDNQLGYTIFPVMFHPVISKAAKSDHAEKAFIELGIYQTKSTQSNVVQFKYFKLLIQEFAVKIDQGLIVAILAFMKQESNAGAPTVNMDADLKQITKPLDVILKAQIDTPSGETQMYFDKIHLSPLKIHVSFSMHGAKPTDELLAEYPLVGFLLQTLNVAEVNDVILRLGYYERNGSIFTVTNITNDVTAHYQNQFMKQLHVLVLGLDVLGNPFGVIRGLAEGVESFFYEPYKGAIEGPMEFIEGVGEGFRSLLGSTVGGAAGAFSKITGVFGKGLATLAFDEEYKASRVRRKEAGSNIAADIATGGKNVLMGFVDGVTGVVTKPVAGAKADGATGFFKGLGKGMIGLVARPTGGIVDFTTTSFDIVKRTAQHEEIVRRVRYPRHVGRDGLIRPYIFHEAMGFYILNRLEDKKYSKSEETYVAHITCSDSPQSWLIATSKRLIFVTEMSLLDSYEIDWNIEYEQLLERPTIKPDVRQIQIVTKNEKKTGTTRSQRSFGKLVKYKHTADAQYIVKKISDTMHSAGN</sequence>